<proteinExistence type="predicted"/>
<evidence type="ECO:0000313" key="2">
    <source>
        <dbReference type="EMBL" id="QLL77539.1"/>
    </source>
</evidence>
<reference evidence="2 3" key="1">
    <citation type="submission" date="2020-01" db="EMBL/GenBank/DDBJ databases">
        <title>Complete and circular genome sequences of six lactobacillus isolates from horses.</title>
        <authorList>
            <person name="Hassan H.M."/>
        </authorList>
    </citation>
    <scope>NUCLEOTIDE SEQUENCE [LARGE SCALE GENOMIC DNA]</scope>
    <source>
        <strain evidence="2 3">1A</strain>
    </source>
</reference>
<name>A0A7H9EJC3_9LACO</name>
<evidence type="ECO:0000313" key="3">
    <source>
        <dbReference type="Proteomes" id="UP000510886"/>
    </source>
</evidence>
<dbReference type="SUPFAM" id="SSF51735">
    <property type="entry name" value="NAD(P)-binding Rossmann-fold domains"/>
    <property type="match status" value="1"/>
</dbReference>
<dbReference type="Pfam" id="PF01408">
    <property type="entry name" value="GFO_IDH_MocA"/>
    <property type="match status" value="1"/>
</dbReference>
<evidence type="ECO:0000259" key="1">
    <source>
        <dbReference type="Pfam" id="PF01408"/>
    </source>
</evidence>
<protein>
    <submittedName>
        <fullName evidence="2">Gfo/Idh/MocA family oxidoreductase</fullName>
    </submittedName>
</protein>
<gene>
    <name evidence="2" type="ORF">GTO87_02230</name>
</gene>
<dbReference type="PANTHER" id="PTHR43054">
    <property type="match status" value="1"/>
</dbReference>
<dbReference type="EMBL" id="CP047418">
    <property type="protein sequence ID" value="QLL77539.1"/>
    <property type="molecule type" value="Genomic_DNA"/>
</dbReference>
<dbReference type="GO" id="GO:0000166">
    <property type="term" value="F:nucleotide binding"/>
    <property type="evidence" value="ECO:0007669"/>
    <property type="project" value="InterPro"/>
</dbReference>
<dbReference type="InterPro" id="IPR036291">
    <property type="entry name" value="NAD(P)-bd_dom_sf"/>
</dbReference>
<dbReference type="PANTHER" id="PTHR43054:SF1">
    <property type="entry name" value="SCYLLO-INOSITOL 2-DEHYDROGENASE (NADP(+)) IOLU"/>
    <property type="match status" value="1"/>
</dbReference>
<accession>A0A7H9EJC3</accession>
<feature type="domain" description="Gfo/Idh/MocA-like oxidoreductase N-terminal" evidence="1">
    <location>
        <begin position="2"/>
        <end position="116"/>
    </location>
</feature>
<sequence>MINFGIIGTNFITKQFIAAAENTGRMRLTAVYSRTQAKAQAFASAYRYVTATHDDLADFFADDSFSTVYIASPNSLHFDQACQAITAGKNVILEKPATTSPAQMQVIQDLLQAHPQVHFFEAARHIHEPNFKVVQEQVAKFDQIQGANLTYEKYSSKFDSYLAGNNPNVFTLEFAGGALQDLGVYLVYEAVALFGMPQASTYAAQKLESGVDGKGTAILDYGDFKVVLNMGKMNNSYLPGEIYAGKQTLILANNAADMEKISLVDAQGQVHVLANNRPNNPMTAEINDFVDVLENPTASVNQQKEQAWLQLAVQVNRVMYDLRQSAQIEFPTDNK</sequence>
<dbReference type="AlphaFoldDB" id="A0A7H9EJC3"/>
<dbReference type="Gene3D" id="3.30.360.10">
    <property type="entry name" value="Dihydrodipicolinate Reductase, domain 2"/>
    <property type="match status" value="1"/>
</dbReference>
<dbReference type="RefSeq" id="WP_180849372.1">
    <property type="nucleotide sequence ID" value="NZ_CP047418.1"/>
</dbReference>
<dbReference type="SUPFAM" id="SSF55347">
    <property type="entry name" value="Glyceraldehyde-3-phosphate dehydrogenase-like, C-terminal domain"/>
    <property type="match status" value="1"/>
</dbReference>
<dbReference type="KEGG" id="lsw:GTO87_02230"/>
<dbReference type="InterPro" id="IPR000683">
    <property type="entry name" value="Gfo/Idh/MocA-like_OxRdtase_N"/>
</dbReference>
<organism evidence="2 3">
    <name type="scientific">Ligilactobacillus saerimneri</name>
    <dbReference type="NCBI Taxonomy" id="228229"/>
    <lineage>
        <taxon>Bacteria</taxon>
        <taxon>Bacillati</taxon>
        <taxon>Bacillota</taxon>
        <taxon>Bacilli</taxon>
        <taxon>Lactobacillales</taxon>
        <taxon>Lactobacillaceae</taxon>
        <taxon>Ligilactobacillus</taxon>
    </lineage>
</organism>
<dbReference type="Gene3D" id="3.40.50.720">
    <property type="entry name" value="NAD(P)-binding Rossmann-like Domain"/>
    <property type="match status" value="1"/>
</dbReference>
<dbReference type="Proteomes" id="UP000510886">
    <property type="component" value="Chromosome"/>
</dbReference>